<comment type="catalytic activity">
    <reaction evidence="1">
        <text>Random hydrolysis of (1-&gt;4)-beta-D-mannosidic linkages in mannans, galactomannans and glucomannans.</text>
        <dbReference type="EC" id="3.2.1.78"/>
    </reaction>
</comment>
<proteinExistence type="inferred from homology"/>
<gene>
    <name evidence="13" type="ORF">H0H81_003881</name>
</gene>
<dbReference type="AlphaFoldDB" id="A0A9P7KLH7"/>
<reference evidence="13" key="2">
    <citation type="submission" date="2021-10" db="EMBL/GenBank/DDBJ databases">
        <title>Phylogenomics reveals ancestral predisposition of the termite-cultivated fungus Termitomyces towards a domesticated lifestyle.</title>
        <authorList>
            <person name="Auxier B."/>
            <person name="Grum-Grzhimaylo A."/>
            <person name="Cardenas M.E."/>
            <person name="Lodge J.D."/>
            <person name="Laessoe T."/>
            <person name="Pedersen O."/>
            <person name="Smith M.E."/>
            <person name="Kuyper T.W."/>
            <person name="Franco-Molano E.A."/>
            <person name="Baroni T.J."/>
            <person name="Aanen D.K."/>
        </authorList>
    </citation>
    <scope>NUCLEOTIDE SEQUENCE</scope>
    <source>
        <strain evidence="13">D49</strain>
    </source>
</reference>
<evidence type="ECO:0000256" key="10">
    <source>
        <dbReference type="SAM" id="MobiDB-lite"/>
    </source>
</evidence>
<keyword evidence="14" id="KW-1185">Reference proteome</keyword>
<keyword evidence="5" id="KW-0964">Secreted</keyword>
<sequence length="444" mass="49117">MFIVLCGLLLAVIAASATAPTSTIETRNNVPASQFVTTQGGRFFVNGSEFKFVGTNAYWLPALNTEEDIDNTLASIRAANFTVVRTWAFNDVDSIPESGTWFQLISNGTLTINDGPNGIQKLDKVIELAQKHGIYVLLSLTNNWSPIVGIDQPLPARFTPRQNVANTTLPRNALSNSYGGMDTYIRNFGGAQEHDQFYVNQTIIDAFKNYTSYIAARYASHPNVFGWELANDPQQVAPPPPPPPRPSAAPGARPRSIPEPLTKRKLLKERKAARKREIQQEKRTGVVSKEGVRIRGRWMPSQTKRQVDQGSSPAYDGAYGVDSEDIINIPEIGFGSFQLFPDQFDYSSGTVDSSLPAFNQTLQTGLDWIRRHGEAGQIFGKPVSLTGFGLVTKDNAPYFVPFNNTVAPYAPDQESQPTVPEQSYGVTDEERDEAYRQWIQGDFT</sequence>
<evidence type="ECO:0000256" key="1">
    <source>
        <dbReference type="ARBA" id="ARBA00001678"/>
    </source>
</evidence>
<keyword evidence="7 9" id="KW-0378">Hydrolase</keyword>
<keyword evidence="6 11" id="KW-0732">Signal</keyword>
<feature type="signal peptide" evidence="11">
    <location>
        <begin position="1"/>
        <end position="17"/>
    </location>
</feature>
<evidence type="ECO:0000313" key="14">
    <source>
        <dbReference type="Proteomes" id="UP000717328"/>
    </source>
</evidence>
<accession>A0A9P7KLH7</accession>
<comment type="similarity">
    <text evidence="3 9">Belongs to the glycosyl hydrolase 5 (cellulase A) family.</text>
</comment>
<dbReference type="PANTHER" id="PTHR31451:SF39">
    <property type="entry name" value="MANNAN ENDO-1,4-BETA-MANNOSIDASE 1"/>
    <property type="match status" value="1"/>
</dbReference>
<evidence type="ECO:0000313" key="13">
    <source>
        <dbReference type="EMBL" id="KAG5652740.1"/>
    </source>
</evidence>
<dbReference type="Proteomes" id="UP000717328">
    <property type="component" value="Unassembled WGS sequence"/>
</dbReference>
<feature type="domain" description="Glycoside hydrolase family 5" evidence="12">
    <location>
        <begin position="46"/>
        <end position="236"/>
    </location>
</feature>
<dbReference type="InterPro" id="IPR045053">
    <property type="entry name" value="MAN-like"/>
</dbReference>
<evidence type="ECO:0000256" key="11">
    <source>
        <dbReference type="SAM" id="SignalP"/>
    </source>
</evidence>
<dbReference type="GO" id="GO:0016985">
    <property type="term" value="F:mannan endo-1,4-beta-mannosidase activity"/>
    <property type="evidence" value="ECO:0007669"/>
    <property type="project" value="UniProtKB-EC"/>
</dbReference>
<dbReference type="InterPro" id="IPR001547">
    <property type="entry name" value="Glyco_hydro_5"/>
</dbReference>
<dbReference type="GO" id="GO:0005576">
    <property type="term" value="C:extracellular region"/>
    <property type="evidence" value="ECO:0007669"/>
    <property type="project" value="UniProtKB-SubCell"/>
</dbReference>
<feature type="region of interest" description="Disordered" evidence="10">
    <location>
        <begin position="230"/>
        <end position="289"/>
    </location>
</feature>
<feature type="chain" id="PRO_5040116173" description="mannan endo-1,4-beta-mannosidase" evidence="11">
    <location>
        <begin position="18"/>
        <end position="444"/>
    </location>
</feature>
<reference evidence="13" key="1">
    <citation type="submission" date="2021-02" db="EMBL/GenBank/DDBJ databases">
        <authorList>
            <person name="Nieuwenhuis M."/>
            <person name="Van De Peppel L.J.J."/>
        </authorList>
    </citation>
    <scope>NUCLEOTIDE SEQUENCE</scope>
    <source>
        <strain evidence="13">D49</strain>
    </source>
</reference>
<evidence type="ECO:0000259" key="12">
    <source>
        <dbReference type="Pfam" id="PF00150"/>
    </source>
</evidence>
<keyword evidence="8 9" id="KW-0326">Glycosidase</keyword>
<dbReference type="PANTHER" id="PTHR31451">
    <property type="match status" value="1"/>
</dbReference>
<dbReference type="InterPro" id="IPR017853">
    <property type="entry name" value="GH"/>
</dbReference>
<name>A0A9P7KLH7_9AGAR</name>
<evidence type="ECO:0000256" key="7">
    <source>
        <dbReference type="ARBA" id="ARBA00022801"/>
    </source>
</evidence>
<dbReference type="EC" id="3.2.1.78" evidence="4"/>
<dbReference type="GO" id="GO:0046355">
    <property type="term" value="P:mannan catabolic process"/>
    <property type="evidence" value="ECO:0007669"/>
    <property type="project" value="UniProtKB-ARBA"/>
</dbReference>
<organism evidence="13 14">
    <name type="scientific">Sphagnurus paluster</name>
    <dbReference type="NCBI Taxonomy" id="117069"/>
    <lineage>
        <taxon>Eukaryota</taxon>
        <taxon>Fungi</taxon>
        <taxon>Dikarya</taxon>
        <taxon>Basidiomycota</taxon>
        <taxon>Agaricomycotina</taxon>
        <taxon>Agaricomycetes</taxon>
        <taxon>Agaricomycetidae</taxon>
        <taxon>Agaricales</taxon>
        <taxon>Tricholomatineae</taxon>
        <taxon>Lyophyllaceae</taxon>
        <taxon>Sphagnurus</taxon>
    </lineage>
</organism>
<evidence type="ECO:0000256" key="6">
    <source>
        <dbReference type="ARBA" id="ARBA00022729"/>
    </source>
</evidence>
<evidence type="ECO:0000256" key="4">
    <source>
        <dbReference type="ARBA" id="ARBA00012706"/>
    </source>
</evidence>
<comment type="subcellular location">
    <subcellularLocation>
        <location evidence="2">Secreted</location>
    </subcellularLocation>
</comment>
<feature type="compositionally biased region" description="Polar residues" evidence="10">
    <location>
        <begin position="413"/>
        <end position="425"/>
    </location>
</feature>
<evidence type="ECO:0000256" key="8">
    <source>
        <dbReference type="ARBA" id="ARBA00023295"/>
    </source>
</evidence>
<feature type="compositionally biased region" description="Basic and acidic residues" evidence="10">
    <location>
        <begin position="275"/>
        <end position="284"/>
    </location>
</feature>
<comment type="caution">
    <text evidence="13">The sequence shown here is derived from an EMBL/GenBank/DDBJ whole genome shotgun (WGS) entry which is preliminary data.</text>
</comment>
<dbReference type="EMBL" id="JABCKI010000101">
    <property type="protein sequence ID" value="KAG5652740.1"/>
    <property type="molecule type" value="Genomic_DNA"/>
</dbReference>
<dbReference type="Gene3D" id="3.20.20.80">
    <property type="entry name" value="Glycosidases"/>
    <property type="match status" value="1"/>
</dbReference>
<protein>
    <recommendedName>
        <fullName evidence="4">mannan endo-1,4-beta-mannosidase</fullName>
        <ecNumber evidence="4">3.2.1.78</ecNumber>
    </recommendedName>
</protein>
<evidence type="ECO:0000256" key="9">
    <source>
        <dbReference type="RuleBase" id="RU361153"/>
    </source>
</evidence>
<evidence type="ECO:0000256" key="3">
    <source>
        <dbReference type="ARBA" id="ARBA00005641"/>
    </source>
</evidence>
<feature type="compositionally biased region" description="Pro residues" evidence="10">
    <location>
        <begin position="236"/>
        <end position="247"/>
    </location>
</feature>
<feature type="compositionally biased region" description="Basic residues" evidence="10">
    <location>
        <begin position="263"/>
        <end position="274"/>
    </location>
</feature>
<dbReference type="OrthoDB" id="406631at2759"/>
<evidence type="ECO:0000256" key="2">
    <source>
        <dbReference type="ARBA" id="ARBA00004613"/>
    </source>
</evidence>
<dbReference type="SUPFAM" id="SSF51445">
    <property type="entry name" value="(Trans)glycosidases"/>
    <property type="match status" value="1"/>
</dbReference>
<dbReference type="Pfam" id="PF00150">
    <property type="entry name" value="Cellulase"/>
    <property type="match status" value="1"/>
</dbReference>
<evidence type="ECO:0000256" key="5">
    <source>
        <dbReference type="ARBA" id="ARBA00022525"/>
    </source>
</evidence>
<feature type="region of interest" description="Disordered" evidence="10">
    <location>
        <begin position="409"/>
        <end position="430"/>
    </location>
</feature>